<feature type="compositionally biased region" description="Basic residues" evidence="1">
    <location>
        <begin position="1"/>
        <end position="10"/>
    </location>
</feature>
<proteinExistence type="predicted"/>
<dbReference type="AlphaFoldDB" id="A0A2C6KV36"/>
<dbReference type="PANTHER" id="PTHR11229:SF16">
    <property type="entry name" value="LARGE RIBOSOMAL SUBUNIT PROTEIN UL3C"/>
    <property type="match status" value="1"/>
</dbReference>
<feature type="region of interest" description="Disordered" evidence="1">
    <location>
        <begin position="1"/>
        <end position="26"/>
    </location>
</feature>
<dbReference type="PANTHER" id="PTHR11229">
    <property type="entry name" value="50S RIBOSOMAL PROTEIN L3"/>
    <property type="match status" value="1"/>
</dbReference>
<name>A0A2C6KV36_9APIC</name>
<organism evidence="2 3">
    <name type="scientific">Cystoisospora suis</name>
    <dbReference type="NCBI Taxonomy" id="483139"/>
    <lineage>
        <taxon>Eukaryota</taxon>
        <taxon>Sar</taxon>
        <taxon>Alveolata</taxon>
        <taxon>Apicomplexa</taxon>
        <taxon>Conoidasida</taxon>
        <taxon>Coccidia</taxon>
        <taxon>Eucoccidiorida</taxon>
        <taxon>Eimeriorina</taxon>
        <taxon>Sarcocystidae</taxon>
        <taxon>Cystoisospora</taxon>
    </lineage>
</organism>
<dbReference type="InterPro" id="IPR019927">
    <property type="entry name" value="Ribosomal_uL3_bac/org-type"/>
</dbReference>
<dbReference type="GO" id="GO:0006412">
    <property type="term" value="P:translation"/>
    <property type="evidence" value="ECO:0007669"/>
    <property type="project" value="InterPro"/>
</dbReference>
<evidence type="ECO:0000313" key="2">
    <source>
        <dbReference type="EMBL" id="PHJ20022.1"/>
    </source>
</evidence>
<dbReference type="GeneID" id="94429525"/>
<dbReference type="GO" id="GO:0005840">
    <property type="term" value="C:ribosome"/>
    <property type="evidence" value="ECO:0007669"/>
    <property type="project" value="UniProtKB-KW"/>
</dbReference>
<dbReference type="VEuPathDB" id="ToxoDB:CSUI_006149"/>
<dbReference type="GO" id="GO:0003735">
    <property type="term" value="F:structural constituent of ribosome"/>
    <property type="evidence" value="ECO:0007669"/>
    <property type="project" value="InterPro"/>
</dbReference>
<evidence type="ECO:0000313" key="3">
    <source>
        <dbReference type="Proteomes" id="UP000221165"/>
    </source>
</evidence>
<dbReference type="SUPFAM" id="SSF50447">
    <property type="entry name" value="Translation proteins"/>
    <property type="match status" value="1"/>
</dbReference>
<keyword evidence="2" id="KW-0689">Ribosomal protein</keyword>
<keyword evidence="3" id="KW-1185">Reference proteome</keyword>
<reference evidence="2 3" key="1">
    <citation type="journal article" date="2017" name="Int. J. Parasitol.">
        <title>The genome of the protozoan parasite Cystoisospora suis and a reverse vaccinology approach to identify vaccine candidates.</title>
        <authorList>
            <person name="Palmieri N."/>
            <person name="Shrestha A."/>
            <person name="Ruttkowski B."/>
            <person name="Beck T."/>
            <person name="Vogl C."/>
            <person name="Tomley F."/>
            <person name="Blake D.P."/>
            <person name="Joachim A."/>
        </authorList>
    </citation>
    <scope>NUCLEOTIDE SEQUENCE [LARGE SCALE GENOMIC DNA]</scope>
    <source>
        <strain evidence="2 3">Wien I</strain>
    </source>
</reference>
<sequence>MSHGSKHHRSAGSIGAGTDPGRVLPYTKMAGRDKAKYATVRNLRVLGLNVKQNLLIVRGSTPGWDMKTILHVTWERWLEEAKEDKEKLLEKERADRLELIGVTTPGGIKSAKNMNP</sequence>
<gene>
    <name evidence="2" type="ORF">CSUI_006149</name>
</gene>
<dbReference type="RefSeq" id="XP_067921713.1">
    <property type="nucleotide sequence ID" value="XM_068066314.1"/>
</dbReference>
<dbReference type="EMBL" id="MIGC01003069">
    <property type="protein sequence ID" value="PHJ20022.1"/>
    <property type="molecule type" value="Genomic_DNA"/>
</dbReference>
<evidence type="ECO:0000256" key="1">
    <source>
        <dbReference type="SAM" id="MobiDB-lite"/>
    </source>
</evidence>
<dbReference type="OrthoDB" id="274683at2759"/>
<dbReference type="Gene3D" id="2.40.30.10">
    <property type="entry name" value="Translation factors"/>
    <property type="match status" value="1"/>
</dbReference>
<dbReference type="InterPro" id="IPR009000">
    <property type="entry name" value="Transl_B-barrel_sf"/>
</dbReference>
<feature type="non-terminal residue" evidence="2">
    <location>
        <position position="116"/>
    </location>
</feature>
<protein>
    <submittedName>
        <fullName evidence="2">50s ribosomal protein l3</fullName>
    </submittedName>
</protein>
<dbReference type="Proteomes" id="UP000221165">
    <property type="component" value="Unassembled WGS sequence"/>
</dbReference>
<accession>A0A2C6KV36</accession>
<keyword evidence="2" id="KW-0687">Ribonucleoprotein</keyword>
<comment type="caution">
    <text evidence="2">The sequence shown here is derived from an EMBL/GenBank/DDBJ whole genome shotgun (WGS) entry which is preliminary data.</text>
</comment>